<comment type="function">
    <text evidence="6">Transcriptional repressor that regulates multiple aspects of plant growth and development.</text>
</comment>
<reference evidence="9" key="1">
    <citation type="submission" date="2022-05" db="EMBL/GenBank/DDBJ databases">
        <title>The Musa troglodytarum L. genome provides insights into the mechanism of non-climacteric behaviour and enrichment of carotenoids.</title>
        <authorList>
            <person name="Wang J."/>
        </authorList>
    </citation>
    <scope>NUCLEOTIDE SEQUENCE</scope>
    <source>
        <tissue evidence="9">Leaf</tissue>
    </source>
</reference>
<dbReference type="InterPro" id="IPR038933">
    <property type="entry name" value="Ovate"/>
</dbReference>
<dbReference type="Pfam" id="PF04844">
    <property type="entry name" value="Ovate"/>
    <property type="match status" value="1"/>
</dbReference>
<dbReference type="InterPro" id="IPR006458">
    <property type="entry name" value="Ovate_C"/>
</dbReference>
<keyword evidence="10" id="KW-1185">Reference proteome</keyword>
<dbReference type="NCBIfam" id="TIGR01568">
    <property type="entry name" value="A_thal_3678"/>
    <property type="match status" value="1"/>
</dbReference>
<evidence type="ECO:0000256" key="1">
    <source>
        <dbReference type="ARBA" id="ARBA00004123"/>
    </source>
</evidence>
<evidence type="ECO:0000256" key="6">
    <source>
        <dbReference type="RuleBase" id="RU367028"/>
    </source>
</evidence>
<sequence length="335" mass="37567">MGHEPHHHRWLKHPSREETSTCKQALTMEKTNSRRSSSSSGKLKHRFAQLLLGSSCSTTIAAAVVGQTSAGPQHPEAQEPGPGRRKHDVGVVHVPVHCSARQVSEQFLPLMTKEEEEVEEEGNEKKERRRVVIGSVNYYDAKQRSKKACGRRTKGGRAEAKKLLSNAYGFTSSSSLDAENELRLFSSDEAPDEESGTLFSSKSFSSDSPEFYHHSRKTNKRRNKSMKSTRRPPRRHAKHVRGRSCGGIDQLRPLVSISSKEKKGTPSAGFAVVTRSCDPYNDFRSSMVEMIVERGMSRARDLERLLNSYLSLNSPRHHQVILEAFADIREAIFGK</sequence>
<dbReference type="GO" id="GO:0045892">
    <property type="term" value="P:negative regulation of DNA-templated transcription"/>
    <property type="evidence" value="ECO:0007669"/>
    <property type="project" value="UniProtKB-UniRule"/>
</dbReference>
<evidence type="ECO:0000313" key="9">
    <source>
        <dbReference type="EMBL" id="URE10995.1"/>
    </source>
</evidence>
<evidence type="ECO:0000259" key="8">
    <source>
        <dbReference type="PROSITE" id="PS51754"/>
    </source>
</evidence>
<dbReference type="PANTHER" id="PTHR33057">
    <property type="entry name" value="TRANSCRIPTION REPRESSOR OFP7-RELATED"/>
    <property type="match status" value="1"/>
</dbReference>
<dbReference type="Proteomes" id="UP001055439">
    <property type="component" value="Chromosome 6"/>
</dbReference>
<gene>
    <name evidence="9" type="ORF">MUK42_22464</name>
</gene>
<feature type="compositionally biased region" description="Basic residues" evidence="7">
    <location>
        <begin position="1"/>
        <end position="13"/>
    </location>
</feature>
<feature type="domain" description="OVATE" evidence="8">
    <location>
        <begin position="272"/>
        <end position="331"/>
    </location>
</feature>
<keyword evidence="4 6" id="KW-0804">Transcription</keyword>
<keyword evidence="5 6" id="KW-0539">Nucleus</keyword>
<dbReference type="OrthoDB" id="1928390at2759"/>
<organism evidence="9 10">
    <name type="scientific">Musa troglodytarum</name>
    <name type="common">fe'i banana</name>
    <dbReference type="NCBI Taxonomy" id="320322"/>
    <lineage>
        <taxon>Eukaryota</taxon>
        <taxon>Viridiplantae</taxon>
        <taxon>Streptophyta</taxon>
        <taxon>Embryophyta</taxon>
        <taxon>Tracheophyta</taxon>
        <taxon>Spermatophyta</taxon>
        <taxon>Magnoliopsida</taxon>
        <taxon>Liliopsida</taxon>
        <taxon>Zingiberales</taxon>
        <taxon>Musaceae</taxon>
        <taxon>Musa</taxon>
    </lineage>
</organism>
<dbReference type="GO" id="GO:0005634">
    <property type="term" value="C:nucleus"/>
    <property type="evidence" value="ECO:0007669"/>
    <property type="project" value="UniProtKB-SubCell"/>
</dbReference>
<keyword evidence="3 6" id="KW-0805">Transcription regulation</keyword>
<feature type="region of interest" description="Disordered" evidence="7">
    <location>
        <begin position="1"/>
        <end position="43"/>
    </location>
</feature>
<evidence type="ECO:0000256" key="4">
    <source>
        <dbReference type="ARBA" id="ARBA00023163"/>
    </source>
</evidence>
<dbReference type="AlphaFoldDB" id="A0A9E7GAX5"/>
<dbReference type="PANTHER" id="PTHR33057:SF3">
    <property type="entry name" value="TRANSCRIPTION REPRESSOR"/>
    <property type="match status" value="1"/>
</dbReference>
<name>A0A9E7GAX5_9LILI</name>
<feature type="compositionally biased region" description="Low complexity" evidence="7">
    <location>
        <begin position="196"/>
        <end position="209"/>
    </location>
</feature>
<accession>A0A9E7GAX5</accession>
<evidence type="ECO:0000256" key="3">
    <source>
        <dbReference type="ARBA" id="ARBA00023015"/>
    </source>
</evidence>
<protein>
    <recommendedName>
        <fullName evidence="6">Transcription repressor</fullName>
    </recommendedName>
    <alternativeName>
        <fullName evidence="6">Ovate family protein</fullName>
    </alternativeName>
</protein>
<feature type="compositionally biased region" description="Basic residues" evidence="7">
    <location>
        <begin position="214"/>
        <end position="242"/>
    </location>
</feature>
<keyword evidence="2 6" id="KW-0678">Repressor</keyword>
<dbReference type="EMBL" id="CP097508">
    <property type="protein sequence ID" value="URE10995.1"/>
    <property type="molecule type" value="Genomic_DNA"/>
</dbReference>
<comment type="subcellular location">
    <subcellularLocation>
        <location evidence="1 6">Nucleus</location>
    </subcellularLocation>
</comment>
<dbReference type="PROSITE" id="PS51754">
    <property type="entry name" value="OVATE"/>
    <property type="match status" value="1"/>
</dbReference>
<evidence type="ECO:0000256" key="5">
    <source>
        <dbReference type="ARBA" id="ARBA00023242"/>
    </source>
</evidence>
<feature type="region of interest" description="Disordered" evidence="7">
    <location>
        <begin position="187"/>
        <end position="244"/>
    </location>
</feature>
<proteinExistence type="predicted"/>
<evidence type="ECO:0000256" key="7">
    <source>
        <dbReference type="SAM" id="MobiDB-lite"/>
    </source>
</evidence>
<evidence type="ECO:0000256" key="2">
    <source>
        <dbReference type="ARBA" id="ARBA00022491"/>
    </source>
</evidence>
<evidence type="ECO:0000313" key="10">
    <source>
        <dbReference type="Proteomes" id="UP001055439"/>
    </source>
</evidence>